<name>A0A3G6RIY1_CHRLC</name>
<feature type="domain" description="Secretion system C-terminal sorting" evidence="3">
    <location>
        <begin position="305"/>
        <end position="369"/>
    </location>
</feature>
<evidence type="ECO:0000313" key="5">
    <source>
        <dbReference type="EMBL" id="PNW11248.1"/>
    </source>
</evidence>
<dbReference type="InterPro" id="IPR026444">
    <property type="entry name" value="Secre_tail"/>
</dbReference>
<evidence type="ECO:0000313" key="4">
    <source>
        <dbReference type="EMBL" id="AZA82797.1"/>
    </source>
</evidence>
<evidence type="ECO:0000256" key="2">
    <source>
        <dbReference type="SAM" id="SignalP"/>
    </source>
</evidence>
<dbReference type="KEGG" id="clac:EG342_13340"/>
<keyword evidence="1 2" id="KW-0732">Signal</keyword>
<dbReference type="EMBL" id="PPEH01000014">
    <property type="protein sequence ID" value="PNW11248.1"/>
    <property type="molecule type" value="Genomic_DNA"/>
</dbReference>
<evidence type="ECO:0000313" key="6">
    <source>
        <dbReference type="Proteomes" id="UP000236262"/>
    </source>
</evidence>
<gene>
    <name evidence="5" type="ORF">C1637_23475</name>
    <name evidence="4" type="ORF">EG342_13340</name>
</gene>
<dbReference type="AlphaFoldDB" id="A0A3G6RIY1"/>
<accession>A0A3G6RIY1</accession>
<keyword evidence="7" id="KW-1185">Reference proteome</keyword>
<protein>
    <submittedName>
        <fullName evidence="4">T9SS C-terminal target domain-containing protein</fullName>
    </submittedName>
</protein>
<sequence>MRKIYFFFLLFCMQFLWAQFTENDIRFWVGTGSKKAYFVTDFNDNNTPESYAWGYRFDSNNLTMEDMINAIVTAEPKMAVDIPTGFLFSLTYNDHTPSTDDYWITWSGPGAENMTWNNGVGYTPLVDGNWYGVTYGSDDTVINTPPSVPVAAYSSQWYKSSQITNWIGTGSNKSLVVIDFGTDTTTGNANSFVFGIQYNGSINAEQALQLIQSQSSYFSFTEGNGQISNLSLNSFTGNTSGSESWKLYKGKDLSSWQQKADLSQIQLGNNDWLGLSFGQRRPFIPTEAIDATLGTSTVNKKVFNIYPNPASDFIQIDTTDSLKEVNIYSVTGQKVMTSQTARINIQSLHSGVYFVEIKTAKNSSIHKVVKK</sequence>
<evidence type="ECO:0000313" key="7">
    <source>
        <dbReference type="Proteomes" id="UP000279972"/>
    </source>
</evidence>
<dbReference type="Proteomes" id="UP000236262">
    <property type="component" value="Unassembled WGS sequence"/>
</dbReference>
<dbReference type="NCBIfam" id="TIGR04183">
    <property type="entry name" value="Por_Secre_tail"/>
    <property type="match status" value="1"/>
</dbReference>
<feature type="chain" id="PRO_5044593750" evidence="2">
    <location>
        <begin position="19"/>
        <end position="371"/>
    </location>
</feature>
<feature type="signal peptide" evidence="2">
    <location>
        <begin position="1"/>
        <end position="18"/>
    </location>
</feature>
<evidence type="ECO:0000256" key="1">
    <source>
        <dbReference type="ARBA" id="ARBA00022729"/>
    </source>
</evidence>
<evidence type="ECO:0000259" key="3">
    <source>
        <dbReference type="Pfam" id="PF18962"/>
    </source>
</evidence>
<dbReference type="Pfam" id="PF18962">
    <property type="entry name" value="Por_Secre_tail"/>
    <property type="match status" value="1"/>
</dbReference>
<dbReference type="RefSeq" id="WP_103294086.1">
    <property type="nucleotide sequence ID" value="NZ_CP033924.1"/>
</dbReference>
<reference evidence="5 6" key="1">
    <citation type="submission" date="2018-01" db="EMBL/GenBank/DDBJ databases">
        <title>Draft genome sequences of Chryseobacterium lactis NCTC11390, Chryseobacterium oncorhynchi 701B-08, and Chryseobacterium viscerum 687B-08.</title>
        <authorList>
            <person name="Jeong J.-J."/>
            <person name="Lee Y.J."/>
            <person name="Park B."/>
            <person name="Choi I.-G."/>
            <person name="Kim K.D."/>
        </authorList>
    </citation>
    <scope>NUCLEOTIDE SEQUENCE [LARGE SCALE GENOMIC DNA]</scope>
    <source>
        <strain evidence="5 6">NCTC11390</strain>
    </source>
</reference>
<organism evidence="5 6">
    <name type="scientific">Chryseobacterium lactis</name>
    <dbReference type="NCBI Taxonomy" id="1241981"/>
    <lineage>
        <taxon>Bacteria</taxon>
        <taxon>Pseudomonadati</taxon>
        <taxon>Bacteroidota</taxon>
        <taxon>Flavobacteriia</taxon>
        <taxon>Flavobacteriales</taxon>
        <taxon>Weeksellaceae</taxon>
        <taxon>Chryseobacterium group</taxon>
        <taxon>Chryseobacterium</taxon>
    </lineage>
</organism>
<dbReference type="Proteomes" id="UP000279972">
    <property type="component" value="Chromosome"/>
</dbReference>
<proteinExistence type="predicted"/>
<reference evidence="4 7" key="2">
    <citation type="submission" date="2018-11" db="EMBL/GenBank/DDBJ databases">
        <title>Proposal to divide the Flavobacteriaceae and reorganize its genera based on Amino Acid Identity values calculated from whole genome sequences.</title>
        <authorList>
            <person name="Nicholson A.C."/>
            <person name="Gulvik C.A."/>
            <person name="Whitney A.M."/>
            <person name="Humrighouse B.W."/>
            <person name="Bell M."/>
            <person name="Holmes B."/>
            <person name="Steigerwalt A.G."/>
            <person name="Villarma A."/>
            <person name="Sheth M."/>
            <person name="Batra D."/>
            <person name="Pryor J."/>
            <person name="Bernardet J.-F."/>
            <person name="Hugo C."/>
            <person name="Kampfer P."/>
            <person name="Newman J."/>
            <person name="McQuiston J.R."/>
        </authorList>
    </citation>
    <scope>NUCLEOTIDE SEQUENCE [LARGE SCALE GENOMIC DNA]</scope>
    <source>
        <strain evidence="4 7">KC_1864</strain>
    </source>
</reference>
<dbReference type="EMBL" id="CP033924">
    <property type="protein sequence ID" value="AZA82797.1"/>
    <property type="molecule type" value="Genomic_DNA"/>
</dbReference>
<dbReference type="OrthoDB" id="964745at2"/>